<dbReference type="EMBL" id="JAVRHK010000006">
    <property type="protein sequence ID" value="MDT0677008.1"/>
    <property type="molecule type" value="Genomic_DNA"/>
</dbReference>
<feature type="coiled-coil region" evidence="1">
    <location>
        <begin position="31"/>
        <end position="193"/>
    </location>
</feature>
<reference evidence="2 3" key="1">
    <citation type="submission" date="2023-09" db="EMBL/GenBank/DDBJ databases">
        <authorList>
            <person name="Rey-Velasco X."/>
        </authorList>
    </citation>
    <scope>NUCLEOTIDE SEQUENCE [LARGE SCALE GENOMIC DNA]</scope>
    <source>
        <strain evidence="2 3">F117</strain>
    </source>
</reference>
<proteinExistence type="predicted"/>
<evidence type="ECO:0000313" key="2">
    <source>
        <dbReference type="EMBL" id="MDT0677008.1"/>
    </source>
</evidence>
<accession>A0ABU3D652</accession>
<keyword evidence="1" id="KW-0175">Coiled coil</keyword>
<gene>
    <name evidence="2" type="ORF">RM539_10485</name>
</gene>
<dbReference type="RefSeq" id="WP_311503352.1">
    <property type="nucleotide sequence ID" value="NZ_JAVRHK010000006.1"/>
</dbReference>
<keyword evidence="3" id="KW-1185">Reference proteome</keyword>
<comment type="caution">
    <text evidence="2">The sequence shown here is derived from an EMBL/GenBank/DDBJ whole genome shotgun (WGS) entry which is preliminary data.</text>
</comment>
<dbReference type="InterPro" id="IPR019219">
    <property type="entry name" value="DUF2130"/>
</dbReference>
<evidence type="ECO:0000256" key="1">
    <source>
        <dbReference type="SAM" id="Coils"/>
    </source>
</evidence>
<sequence>MKNQTTINCPECGSEINVNDILKHQIEDAIRSEFQQKQNQANKKLKAEQDNFIKEKEEFEAKKERENELFKERLEKEKKEAEKKIEEKLKAKLEEEQIESNQELQKELNEKTEKLKELYKKDAEISRLQREKSEMKDALEAETEKRIAEMMSKEREKIRKQEDEKNELKFKELEKQLDQQKKLTEEMRRKQEQGSMQLQGEVQELAIEEWLATNFPLDNVEEIRKGANGADCFQTVNTYEAQNCGSIYYESKRAKNFSNAWVSKFKDDMAKKGATLGVLVTEVLPNGMERMGMIDKSLWVCTYQEFKGLSAVLRQGIITVNNAVVTQSNKGDKMSLLYDYLVGPEFRMQIEAIKDAFIEMQQDLEKEQRVAHSRWKRRQKQIEKVMVNTAGMYGNLRGIAGSTVPMIEELEEESE</sequence>
<organism evidence="2 3">
    <name type="scientific">Autumnicola musiva</name>
    <dbReference type="NCBI Taxonomy" id="3075589"/>
    <lineage>
        <taxon>Bacteria</taxon>
        <taxon>Pseudomonadati</taxon>
        <taxon>Bacteroidota</taxon>
        <taxon>Flavobacteriia</taxon>
        <taxon>Flavobacteriales</taxon>
        <taxon>Flavobacteriaceae</taxon>
        <taxon>Autumnicola</taxon>
    </lineage>
</organism>
<dbReference type="Proteomes" id="UP001262582">
    <property type="component" value="Unassembled WGS sequence"/>
</dbReference>
<protein>
    <submittedName>
        <fullName evidence="2">DUF2130 domain-containing protein</fullName>
    </submittedName>
</protein>
<evidence type="ECO:0000313" key="3">
    <source>
        <dbReference type="Proteomes" id="UP001262582"/>
    </source>
</evidence>
<dbReference type="Pfam" id="PF09903">
    <property type="entry name" value="DUF2130"/>
    <property type="match status" value="1"/>
</dbReference>
<name>A0ABU3D652_9FLAO</name>